<dbReference type="Proteomes" id="UP000337909">
    <property type="component" value="Unassembled WGS sequence"/>
</dbReference>
<gene>
    <name evidence="1" type="ORF">PS691_02656</name>
</gene>
<dbReference type="AlphaFoldDB" id="A0A5E7D0L2"/>
<accession>A0A5E7D0L2</accession>
<sequence length="102" mass="11526">MQLSLFHHRSDKEAVATYMMQATEVLRAQQSLCKKIHASIRTGMFNPEEAKYTNGVLVEMPYSTDDVRLLSVPMQNQGDVTLSVTTWILLECPSCYVKSAEI</sequence>
<evidence type="ECO:0000313" key="2">
    <source>
        <dbReference type="Proteomes" id="UP000337909"/>
    </source>
</evidence>
<protein>
    <submittedName>
        <fullName evidence="1">Uncharacterized protein</fullName>
    </submittedName>
</protein>
<name>A0A5E7D0L2_PSEFL</name>
<organism evidence="1 2">
    <name type="scientific">Pseudomonas fluorescens</name>
    <dbReference type="NCBI Taxonomy" id="294"/>
    <lineage>
        <taxon>Bacteria</taxon>
        <taxon>Pseudomonadati</taxon>
        <taxon>Pseudomonadota</taxon>
        <taxon>Gammaproteobacteria</taxon>
        <taxon>Pseudomonadales</taxon>
        <taxon>Pseudomonadaceae</taxon>
        <taxon>Pseudomonas</taxon>
    </lineage>
</organism>
<evidence type="ECO:0000313" key="1">
    <source>
        <dbReference type="EMBL" id="VVO01354.1"/>
    </source>
</evidence>
<dbReference type="EMBL" id="CABVHQ010000023">
    <property type="protein sequence ID" value="VVO01354.1"/>
    <property type="molecule type" value="Genomic_DNA"/>
</dbReference>
<reference evidence="1 2" key="1">
    <citation type="submission" date="2019-09" db="EMBL/GenBank/DDBJ databases">
        <authorList>
            <person name="Chandra G."/>
            <person name="Truman W A."/>
        </authorList>
    </citation>
    <scope>NUCLEOTIDE SEQUENCE [LARGE SCALE GENOMIC DNA]</scope>
    <source>
        <strain evidence="1">PS691</strain>
    </source>
</reference>
<proteinExistence type="predicted"/>